<name>A0AAJ6BQQ1_9SPHN</name>
<proteinExistence type="inferred from homology"/>
<dbReference type="Gene3D" id="3.20.20.190">
    <property type="entry name" value="Phosphatidylinositol (PI) phosphodiesterase"/>
    <property type="match status" value="1"/>
</dbReference>
<dbReference type="EMBL" id="CP119316">
    <property type="protein sequence ID" value="WEK48446.1"/>
    <property type="molecule type" value="Genomic_DNA"/>
</dbReference>
<dbReference type="Proteomes" id="UP001218362">
    <property type="component" value="Chromosome"/>
</dbReference>
<keyword evidence="4" id="KW-0319">Glycerol metabolism</keyword>
<keyword evidence="3" id="KW-0732">Signal</keyword>
<evidence type="ECO:0000313" key="9">
    <source>
        <dbReference type="Proteomes" id="UP001218362"/>
    </source>
</evidence>
<comment type="catalytic activity">
    <reaction evidence="6">
        <text>a sn-glycero-3-phosphodiester + H2O = an alcohol + sn-glycerol 3-phosphate + H(+)</text>
        <dbReference type="Rhea" id="RHEA:12969"/>
        <dbReference type="ChEBI" id="CHEBI:15377"/>
        <dbReference type="ChEBI" id="CHEBI:15378"/>
        <dbReference type="ChEBI" id="CHEBI:30879"/>
        <dbReference type="ChEBI" id="CHEBI:57597"/>
        <dbReference type="ChEBI" id="CHEBI:83408"/>
        <dbReference type="EC" id="3.1.4.46"/>
    </reaction>
</comment>
<evidence type="ECO:0000256" key="2">
    <source>
        <dbReference type="ARBA" id="ARBA00012247"/>
    </source>
</evidence>
<reference evidence="8" key="1">
    <citation type="submission" date="2023-03" db="EMBL/GenBank/DDBJ databases">
        <title>Andean soil-derived lignocellulolytic bacterial consortium as a source of novel taxa and putative plastic-active enzymes.</title>
        <authorList>
            <person name="Diaz-Garcia L."/>
            <person name="Chuvochina M."/>
            <person name="Feuerriegel G."/>
            <person name="Bunk B."/>
            <person name="Sproer C."/>
            <person name="Streit W.R."/>
            <person name="Rodriguez L.M."/>
            <person name="Overmann J."/>
            <person name="Jimenez D.J."/>
        </authorList>
    </citation>
    <scope>NUCLEOTIDE SEQUENCE</scope>
    <source>
        <strain evidence="8">MAG 26</strain>
    </source>
</reference>
<sequence length="322" mass="34373">MAEVPLIVIAHRGASGERPEHTLASYELAIDVGADFIEPDLVSTKDGVLVARHENEISGTTDVAAHPEFAARKATKTIDGQAVTGWFTEDFTLAELKSLRARERLPELRPANTKFDGQFEIPTFAEILALVKRKEAEKGRRIGIEPELKHPSYFAAQGFALDDMALKQLADAGYAKKDDPVIIQCFEVGTLAKLATKTQLQLVQLVQGGTTPPDLPAVPVAAMMTPAGLKGIAAYAGWIGADLALVLNPDGSPTPLVADAHAAGLKVQVWTLRHENAFLPKPLQIGDDPAAHGNYAALVKLLEAAKVDAVFTDNPADAIAAR</sequence>
<feature type="domain" description="GP-PDE" evidence="7">
    <location>
        <begin position="6"/>
        <end position="322"/>
    </location>
</feature>
<dbReference type="PANTHER" id="PTHR43620:SF7">
    <property type="entry name" value="GLYCEROPHOSPHODIESTER PHOSPHODIESTERASE GDPD5-RELATED"/>
    <property type="match status" value="1"/>
</dbReference>
<evidence type="ECO:0000256" key="4">
    <source>
        <dbReference type="ARBA" id="ARBA00022798"/>
    </source>
</evidence>
<keyword evidence="5" id="KW-0378">Hydrolase</keyword>
<accession>A0AAJ6BQQ1</accession>
<dbReference type="InterPro" id="IPR017946">
    <property type="entry name" value="PLC-like_Pdiesterase_TIM-brl"/>
</dbReference>
<dbReference type="EC" id="3.1.4.46" evidence="2"/>
<dbReference type="InterPro" id="IPR030395">
    <property type="entry name" value="GP_PDE_dom"/>
</dbReference>
<evidence type="ECO:0000256" key="1">
    <source>
        <dbReference type="ARBA" id="ARBA00007277"/>
    </source>
</evidence>
<dbReference type="KEGG" id="acob:P0Y56_11895"/>
<dbReference type="GO" id="GO:0008889">
    <property type="term" value="F:glycerophosphodiester phosphodiesterase activity"/>
    <property type="evidence" value="ECO:0007669"/>
    <property type="project" value="UniProtKB-EC"/>
</dbReference>
<evidence type="ECO:0000313" key="8">
    <source>
        <dbReference type="EMBL" id="WEK48446.1"/>
    </source>
</evidence>
<protein>
    <recommendedName>
        <fullName evidence="2">glycerophosphodiester phosphodiesterase</fullName>
        <ecNumber evidence="2">3.1.4.46</ecNumber>
    </recommendedName>
</protein>
<dbReference type="PANTHER" id="PTHR43620">
    <property type="entry name" value="GLYCEROPHOSPHORYL DIESTER PHOSPHODIESTERASE"/>
    <property type="match status" value="1"/>
</dbReference>
<evidence type="ECO:0000256" key="6">
    <source>
        <dbReference type="ARBA" id="ARBA00047512"/>
    </source>
</evidence>
<dbReference type="CDD" id="cd08602">
    <property type="entry name" value="GDPD_ScGlpQ1_like"/>
    <property type="match status" value="1"/>
</dbReference>
<organism evidence="8 9">
    <name type="scientific">Candidatus Andeanibacterium colombiense</name>
    <dbReference type="NCBI Taxonomy" id="3121345"/>
    <lineage>
        <taxon>Bacteria</taxon>
        <taxon>Pseudomonadati</taxon>
        <taxon>Pseudomonadota</taxon>
        <taxon>Alphaproteobacteria</taxon>
        <taxon>Sphingomonadales</taxon>
        <taxon>Sphingomonadaceae</taxon>
        <taxon>Candidatus Andeanibacterium</taxon>
    </lineage>
</organism>
<evidence type="ECO:0000256" key="3">
    <source>
        <dbReference type="ARBA" id="ARBA00022729"/>
    </source>
</evidence>
<comment type="similarity">
    <text evidence="1">Belongs to the glycerophosphoryl diester phosphodiesterase family.</text>
</comment>
<evidence type="ECO:0000259" key="7">
    <source>
        <dbReference type="PROSITE" id="PS51704"/>
    </source>
</evidence>
<dbReference type="SUPFAM" id="SSF51695">
    <property type="entry name" value="PLC-like phosphodiesterases"/>
    <property type="match status" value="1"/>
</dbReference>
<dbReference type="GO" id="GO:0006071">
    <property type="term" value="P:glycerol metabolic process"/>
    <property type="evidence" value="ECO:0007669"/>
    <property type="project" value="UniProtKB-KW"/>
</dbReference>
<dbReference type="GO" id="GO:0042597">
    <property type="term" value="C:periplasmic space"/>
    <property type="evidence" value="ECO:0007669"/>
    <property type="project" value="TreeGrafter"/>
</dbReference>
<dbReference type="GO" id="GO:0006629">
    <property type="term" value="P:lipid metabolic process"/>
    <property type="evidence" value="ECO:0007669"/>
    <property type="project" value="InterPro"/>
</dbReference>
<dbReference type="AlphaFoldDB" id="A0AAJ6BQQ1"/>
<gene>
    <name evidence="8" type="ORF">P0Y56_11895</name>
</gene>
<dbReference type="Pfam" id="PF03009">
    <property type="entry name" value="GDPD"/>
    <property type="match status" value="1"/>
</dbReference>
<dbReference type="PROSITE" id="PS51704">
    <property type="entry name" value="GP_PDE"/>
    <property type="match status" value="1"/>
</dbReference>
<evidence type="ECO:0000256" key="5">
    <source>
        <dbReference type="ARBA" id="ARBA00022801"/>
    </source>
</evidence>